<comment type="caution">
    <text evidence="1">The sequence shown here is derived from an EMBL/GenBank/DDBJ whole genome shotgun (WGS) entry which is preliminary data.</text>
</comment>
<dbReference type="AlphaFoldDB" id="A0A6L2N6S2"/>
<proteinExistence type="predicted"/>
<sequence>MTTANVKIAIQEIAEHSQNWHNGTSTRTRTTKTSDGLAAIQAQLNNLGREIKKGFGSLPSSTEINLRDHVKSILTTIDDNMNLIHRIGLSRYVVSDLQDSMLFFIPHQTTIPFLSHLYHCDKEKGSYGLKDMDAYSIRTTLRNDVLPQKEKDPGSFTLPCYISNIFLKDLANLGASVSVMYFSTYTNLGLGKLAHTKLTIELAKRSVKHPKVVEDMDNYQDDAIGSVIVGKLFCREVSVKTKRFEVMITIFNGIDSVTYQMVRSYPRFKHLTDEQCNKIPPLLKESKHDKMNGISCSYQKLKVFTKGSWTRIYSRRENYGKAHTQAH</sequence>
<accession>A0A6L2N6S2</accession>
<dbReference type="PANTHER" id="PTHR33067">
    <property type="entry name" value="RNA-DIRECTED DNA POLYMERASE-RELATED"/>
    <property type="match status" value="1"/>
</dbReference>
<organism evidence="1">
    <name type="scientific">Tanacetum cinerariifolium</name>
    <name type="common">Dalmatian daisy</name>
    <name type="synonym">Chrysanthemum cinerariifolium</name>
    <dbReference type="NCBI Taxonomy" id="118510"/>
    <lineage>
        <taxon>Eukaryota</taxon>
        <taxon>Viridiplantae</taxon>
        <taxon>Streptophyta</taxon>
        <taxon>Embryophyta</taxon>
        <taxon>Tracheophyta</taxon>
        <taxon>Spermatophyta</taxon>
        <taxon>Magnoliopsida</taxon>
        <taxon>eudicotyledons</taxon>
        <taxon>Gunneridae</taxon>
        <taxon>Pentapetalae</taxon>
        <taxon>asterids</taxon>
        <taxon>campanulids</taxon>
        <taxon>Asterales</taxon>
        <taxon>Asteraceae</taxon>
        <taxon>Asteroideae</taxon>
        <taxon>Anthemideae</taxon>
        <taxon>Anthemidinae</taxon>
        <taxon>Tanacetum</taxon>
    </lineage>
</organism>
<evidence type="ECO:0000313" key="1">
    <source>
        <dbReference type="EMBL" id="GEU81888.1"/>
    </source>
</evidence>
<gene>
    <name evidence="1" type="ORF">Tci_053866</name>
</gene>
<dbReference type="PANTHER" id="PTHR33067:SF9">
    <property type="entry name" value="RNA-DIRECTED DNA POLYMERASE"/>
    <property type="match status" value="1"/>
</dbReference>
<reference evidence="1" key="1">
    <citation type="journal article" date="2019" name="Sci. Rep.">
        <title>Draft genome of Tanacetum cinerariifolium, the natural source of mosquito coil.</title>
        <authorList>
            <person name="Yamashiro T."/>
            <person name="Shiraishi A."/>
            <person name="Satake H."/>
            <person name="Nakayama K."/>
        </authorList>
    </citation>
    <scope>NUCLEOTIDE SEQUENCE</scope>
</reference>
<dbReference type="EMBL" id="BKCJ010008374">
    <property type="protein sequence ID" value="GEU81888.1"/>
    <property type="molecule type" value="Genomic_DNA"/>
</dbReference>
<protein>
    <submittedName>
        <fullName evidence="1">Uncharacterized protein</fullName>
    </submittedName>
</protein>
<name>A0A6L2N6S2_TANCI</name>